<reference evidence="2 3" key="1">
    <citation type="submission" date="2024-09" db="EMBL/GenBank/DDBJ databases">
        <authorList>
            <person name="Sun Q."/>
            <person name="Mori K."/>
        </authorList>
    </citation>
    <scope>NUCLEOTIDE SEQUENCE [LARGE SCALE GENOMIC DNA]</scope>
    <source>
        <strain evidence="2 3">TBRC 1432</strain>
    </source>
</reference>
<dbReference type="EMBL" id="JBHLUD010000004">
    <property type="protein sequence ID" value="MFC0542572.1"/>
    <property type="molecule type" value="Genomic_DNA"/>
</dbReference>
<dbReference type="Gene3D" id="1.50.10.20">
    <property type="match status" value="1"/>
</dbReference>
<dbReference type="RefSeq" id="WP_273940990.1">
    <property type="nucleotide sequence ID" value="NZ_CP097263.1"/>
</dbReference>
<dbReference type="InterPro" id="IPR000719">
    <property type="entry name" value="Prot_kinase_dom"/>
</dbReference>
<dbReference type="Pfam" id="PF25816">
    <property type="entry name" value="RamC_N"/>
    <property type="match status" value="1"/>
</dbReference>
<name>A0ABV6MQQ7_9PSEU</name>
<sequence length="832" mass="90214">MSDLVKLAENRLPADWTVSLSEMWCQLRPNERELRRQGWKLHVSATVASAPQVLARSLDVLLPARCVFKFANAPARVGELNGARFARGSAGKFITVYPTDDDEFRRLAAELDAATTGLAGPMILSDRPYRAGSIVHYRYGAFVGERMLDNDGQVVEIIHAPDGTPEPDRREAWFSPPVWAECPLPEPVPTEDVDGVLLADRFVVRQAIRHANKGGIFEATDRLGGADVVVKQARAHVELARDCLRNEADMLAALADFGVCPAPLAYFEQGGDDFLVEERIQGVTLRGWVAGHERMSWATMTRMAGKLVDLLDRVHSAGIVLRDLSSTNVMVRADDTPVLLDLEVAARQGIVCTTVSGTPGYLAPEQRPGAVLEPAVDLYALGALLMLMITGEDPLLPDGPDRGARMARWLDLIARDDERARRAKPLIAGLLADDQRWGIEEVRAFLAAPEPDALGPDVRRLLRDGTDYLVASMTPDAEDRLWPMSYWGTGSDSLNVHHGAGGVLAVLTSLDVSPDVLRTAADWIEKRLLARTKVLPGLNFGSAGTAWALHDAAKRLGDDGRAARMIDVVKRLPSDWPNPDVTHGVAGAGTSALALWLDSGDEELAEQARRCARTLVDRVDGEPLWRVPESFDSLLAGITDYGFAHGSAGIASFLLAAGTRLDEPAWVRLAEDVGRMLCDAAHVDRFGARWPAGPTSGGRPLEFWCSGAAGIGAFLIRLWQATGDERARTLAELAGQAVWTRRWRLGTSICHGLAGGGELLLDLAEATGDDSFRHQAVDLADAIAARAAEQDGRLLAPDETMIEFGADYAVGVAGWVAFLHRLAHGGPRRWMP</sequence>
<evidence type="ECO:0000313" key="3">
    <source>
        <dbReference type="Proteomes" id="UP001589810"/>
    </source>
</evidence>
<dbReference type="InterPro" id="IPR057929">
    <property type="entry name" value="RamC_N"/>
</dbReference>
<dbReference type="PANTHER" id="PTHR12736:SF21">
    <property type="entry name" value="LANC-LIKE PROTEIN 2"/>
    <property type="match status" value="1"/>
</dbReference>
<dbReference type="PROSITE" id="PS50011">
    <property type="entry name" value="PROTEIN_KINASE_DOM"/>
    <property type="match status" value="1"/>
</dbReference>
<dbReference type="SMART" id="SM00220">
    <property type="entry name" value="S_TKc"/>
    <property type="match status" value="1"/>
</dbReference>
<dbReference type="Pfam" id="PF00069">
    <property type="entry name" value="Pkinase"/>
    <property type="match status" value="1"/>
</dbReference>
<dbReference type="CDD" id="cd04791">
    <property type="entry name" value="LanC_SerThrkinase"/>
    <property type="match status" value="1"/>
</dbReference>
<dbReference type="PANTHER" id="PTHR12736">
    <property type="entry name" value="LANC-LIKE PROTEIN"/>
    <property type="match status" value="1"/>
</dbReference>
<dbReference type="Pfam" id="PF05147">
    <property type="entry name" value="LANC_like"/>
    <property type="match status" value="1"/>
</dbReference>
<dbReference type="PRINTS" id="PR01950">
    <property type="entry name" value="LANCSUPER"/>
</dbReference>
<organism evidence="2 3">
    <name type="scientific">Kutzneria chonburiensis</name>
    <dbReference type="NCBI Taxonomy" id="1483604"/>
    <lineage>
        <taxon>Bacteria</taxon>
        <taxon>Bacillati</taxon>
        <taxon>Actinomycetota</taxon>
        <taxon>Actinomycetes</taxon>
        <taxon>Pseudonocardiales</taxon>
        <taxon>Pseudonocardiaceae</taxon>
        <taxon>Kutzneria</taxon>
    </lineage>
</organism>
<dbReference type="SUPFAM" id="SSF56112">
    <property type="entry name" value="Protein kinase-like (PK-like)"/>
    <property type="match status" value="1"/>
</dbReference>
<dbReference type="SUPFAM" id="SSF158745">
    <property type="entry name" value="LanC-like"/>
    <property type="match status" value="1"/>
</dbReference>
<evidence type="ECO:0000313" key="2">
    <source>
        <dbReference type="EMBL" id="MFC0542572.1"/>
    </source>
</evidence>
<feature type="domain" description="Protein kinase" evidence="1">
    <location>
        <begin position="202"/>
        <end position="446"/>
    </location>
</feature>
<dbReference type="Proteomes" id="UP001589810">
    <property type="component" value="Unassembled WGS sequence"/>
</dbReference>
<gene>
    <name evidence="2" type="primary">lanL</name>
    <name evidence="2" type="ORF">ACFFH7_13825</name>
</gene>
<dbReference type="Gene3D" id="1.10.510.10">
    <property type="entry name" value="Transferase(Phosphotransferase) domain 1"/>
    <property type="match status" value="1"/>
</dbReference>
<dbReference type="InterPro" id="IPR058053">
    <property type="entry name" value="RamC_C"/>
</dbReference>
<accession>A0ABV6MQQ7</accession>
<evidence type="ECO:0000259" key="1">
    <source>
        <dbReference type="PROSITE" id="PS50011"/>
    </source>
</evidence>
<dbReference type="SMART" id="SM01260">
    <property type="entry name" value="LANC_like"/>
    <property type="match status" value="1"/>
</dbReference>
<protein>
    <submittedName>
        <fullName evidence="2">Class IV lanthionine synthetase LanL</fullName>
    </submittedName>
</protein>
<proteinExistence type="predicted"/>
<dbReference type="InterPro" id="IPR011009">
    <property type="entry name" value="Kinase-like_dom_sf"/>
</dbReference>
<keyword evidence="3" id="KW-1185">Reference proteome</keyword>
<dbReference type="InterPro" id="IPR007822">
    <property type="entry name" value="LANC-like"/>
</dbReference>
<comment type="caution">
    <text evidence="2">The sequence shown here is derived from an EMBL/GenBank/DDBJ whole genome shotgun (WGS) entry which is preliminary data.</text>
</comment>
<dbReference type="NCBIfam" id="NF038150">
    <property type="entry name" value="lanthi_synth_IV"/>
    <property type="match status" value="1"/>
</dbReference>